<dbReference type="InterPro" id="IPR001041">
    <property type="entry name" value="2Fe-2S_ferredoxin-type"/>
</dbReference>
<dbReference type="OrthoDB" id="9806195at2"/>
<dbReference type="AlphaFoldDB" id="A0A1G6PLL2"/>
<evidence type="ECO:0000259" key="1">
    <source>
        <dbReference type="PROSITE" id="PS51085"/>
    </source>
</evidence>
<name>A0A1G6PLL2_9BURK</name>
<dbReference type="CDD" id="cd00207">
    <property type="entry name" value="fer2"/>
    <property type="match status" value="1"/>
</dbReference>
<protein>
    <submittedName>
        <fullName evidence="2">3-phenylpropionate/trans-cinnamate dioxygenase ferredoxin reductase subunit</fullName>
    </submittedName>
</protein>
<proteinExistence type="predicted"/>
<keyword evidence="2" id="KW-0223">Dioxygenase</keyword>
<dbReference type="PROSITE" id="PS00197">
    <property type="entry name" value="2FE2S_FER_1"/>
    <property type="match status" value="1"/>
</dbReference>
<accession>A0A1G6PLL2</accession>
<dbReference type="PROSITE" id="PS51085">
    <property type="entry name" value="2FE2S_FER_2"/>
    <property type="match status" value="1"/>
</dbReference>
<evidence type="ECO:0000313" key="2">
    <source>
        <dbReference type="EMBL" id="SDC80504.1"/>
    </source>
</evidence>
<dbReference type="GO" id="GO:0051213">
    <property type="term" value="F:dioxygenase activity"/>
    <property type="evidence" value="ECO:0007669"/>
    <property type="project" value="UniProtKB-KW"/>
</dbReference>
<keyword evidence="3" id="KW-1185">Reference proteome</keyword>
<dbReference type="STRING" id="416944.SAMN05421548_110177"/>
<gene>
    <name evidence="2" type="ORF">SAMN05421548_110177</name>
</gene>
<dbReference type="EMBL" id="FMYQ01000010">
    <property type="protein sequence ID" value="SDC80504.1"/>
    <property type="molecule type" value="Genomic_DNA"/>
</dbReference>
<dbReference type="Pfam" id="PF00111">
    <property type="entry name" value="Fer2"/>
    <property type="match status" value="1"/>
</dbReference>
<dbReference type="InterPro" id="IPR006058">
    <property type="entry name" value="2Fe2S_fd_BS"/>
</dbReference>
<feature type="domain" description="2Fe-2S ferredoxin-type" evidence="1">
    <location>
        <begin position="8"/>
        <end position="100"/>
    </location>
</feature>
<dbReference type="SUPFAM" id="SSF54292">
    <property type="entry name" value="2Fe-2S ferredoxin-like"/>
    <property type="match status" value="1"/>
</dbReference>
<keyword evidence="2" id="KW-0560">Oxidoreductase</keyword>
<sequence>MGASDTKATVTVVQTGERFPCPPGQSLLAAMAQLGRRGIPVGCLNGGCGVCKVRVLRGEVCKLGPVSRAHVSVEEECAGYTLACRVAPLGDVELEVAGKMQKPFFKGCALAAVPISTKQSGGDTSWV</sequence>
<dbReference type="InterPro" id="IPR036010">
    <property type="entry name" value="2Fe-2S_ferredoxin-like_sf"/>
</dbReference>
<dbReference type="Gene3D" id="3.10.20.30">
    <property type="match status" value="1"/>
</dbReference>
<evidence type="ECO:0000313" key="3">
    <source>
        <dbReference type="Proteomes" id="UP000198908"/>
    </source>
</evidence>
<organism evidence="2 3">
    <name type="scientific">Paraburkholderia lycopersici</name>
    <dbReference type="NCBI Taxonomy" id="416944"/>
    <lineage>
        <taxon>Bacteria</taxon>
        <taxon>Pseudomonadati</taxon>
        <taxon>Pseudomonadota</taxon>
        <taxon>Betaproteobacteria</taxon>
        <taxon>Burkholderiales</taxon>
        <taxon>Burkholderiaceae</taxon>
        <taxon>Paraburkholderia</taxon>
    </lineage>
</organism>
<dbReference type="InterPro" id="IPR012675">
    <property type="entry name" value="Beta-grasp_dom_sf"/>
</dbReference>
<dbReference type="RefSeq" id="WP_091997234.1">
    <property type="nucleotide sequence ID" value="NZ_FMYQ01000010.1"/>
</dbReference>
<dbReference type="Proteomes" id="UP000198908">
    <property type="component" value="Unassembled WGS sequence"/>
</dbReference>
<reference evidence="3" key="1">
    <citation type="submission" date="2016-09" db="EMBL/GenBank/DDBJ databases">
        <authorList>
            <person name="Varghese N."/>
            <person name="Submissions S."/>
        </authorList>
    </citation>
    <scope>NUCLEOTIDE SEQUENCE [LARGE SCALE GENOMIC DNA]</scope>
    <source>
        <strain evidence="3">TNe-862</strain>
    </source>
</reference>
<dbReference type="GO" id="GO:0051537">
    <property type="term" value="F:2 iron, 2 sulfur cluster binding"/>
    <property type="evidence" value="ECO:0007669"/>
    <property type="project" value="InterPro"/>
</dbReference>